<gene>
    <name evidence="2" type="ORF">AABB29_16815</name>
</gene>
<keyword evidence="1" id="KW-0472">Membrane</keyword>
<dbReference type="EMBL" id="CP150951">
    <property type="protein sequence ID" value="WZC48496.1"/>
    <property type="molecule type" value="Genomic_DNA"/>
</dbReference>
<evidence type="ECO:0000313" key="2">
    <source>
        <dbReference type="EMBL" id="WZC48496.1"/>
    </source>
</evidence>
<keyword evidence="3" id="KW-1185">Reference proteome</keyword>
<proteinExistence type="predicted"/>
<name>A0ABZ2V7J2_9RHOB</name>
<feature type="transmembrane region" description="Helical" evidence="1">
    <location>
        <begin position="6"/>
        <end position="26"/>
    </location>
</feature>
<evidence type="ECO:0000256" key="1">
    <source>
        <dbReference type="SAM" id="Phobius"/>
    </source>
</evidence>
<keyword evidence="1" id="KW-1133">Transmembrane helix</keyword>
<keyword evidence="1" id="KW-0812">Transmembrane</keyword>
<protein>
    <submittedName>
        <fullName evidence="2">Uncharacterized protein</fullName>
    </submittedName>
</protein>
<evidence type="ECO:0000313" key="3">
    <source>
        <dbReference type="Proteomes" id="UP001440612"/>
    </source>
</evidence>
<sequence length="57" mass="6300">MSNSQVLLLIAAFLALTIGSFVWYVATWDAREQQETSFLFLKILPPEAPASATKARS</sequence>
<accession>A0ABZ2V7J2</accession>
<dbReference type="RefSeq" id="WP_341366611.1">
    <property type="nucleotide sequence ID" value="NZ_CP150951.2"/>
</dbReference>
<organism evidence="2 3">
    <name type="scientific">Yoonia phaeophyticola</name>
    <dbReference type="NCBI Taxonomy" id="3137369"/>
    <lineage>
        <taxon>Bacteria</taxon>
        <taxon>Pseudomonadati</taxon>
        <taxon>Pseudomonadota</taxon>
        <taxon>Alphaproteobacteria</taxon>
        <taxon>Rhodobacterales</taxon>
        <taxon>Paracoccaceae</taxon>
        <taxon>Yoonia</taxon>
    </lineage>
</organism>
<dbReference type="Proteomes" id="UP001440612">
    <property type="component" value="Chromosome"/>
</dbReference>
<reference evidence="3" key="1">
    <citation type="submission" date="2024-04" db="EMBL/GenBank/DDBJ databases">
        <title>Phylogenomic analyses of a clade within the roseobacter group suggest taxonomic reassignments of species of the genera Aestuariivita, Citreicella, Loktanella, Nautella, Pelagibaca, Ruegeria, Thalassobius, Thiobacimonas and Tropicibacter, and the proposal o.</title>
        <authorList>
            <person name="Jeon C.O."/>
        </authorList>
    </citation>
    <scope>NUCLEOTIDE SEQUENCE [LARGE SCALE GENOMIC DNA]</scope>
    <source>
        <strain evidence="3">BS5-3</strain>
    </source>
</reference>